<dbReference type="SUPFAM" id="SSF46906">
    <property type="entry name" value="Ribosomal protein L11, C-terminal domain"/>
    <property type="match status" value="1"/>
</dbReference>
<dbReference type="GO" id="GO:0006412">
    <property type="term" value="P:translation"/>
    <property type="evidence" value="ECO:0007669"/>
    <property type="project" value="InterPro"/>
</dbReference>
<evidence type="ECO:0000259" key="2">
    <source>
        <dbReference type="Pfam" id="PF00298"/>
    </source>
</evidence>
<keyword evidence="4" id="KW-1185">Reference proteome</keyword>
<dbReference type="InterPro" id="IPR036769">
    <property type="entry name" value="Ribosomal_uL11_C_sf"/>
</dbReference>
<dbReference type="Proteomes" id="UP000535403">
    <property type="component" value="Unassembled WGS sequence"/>
</dbReference>
<keyword evidence="1" id="KW-0732">Signal</keyword>
<dbReference type="InterPro" id="IPR020783">
    <property type="entry name" value="Ribosomal_uL11_C"/>
</dbReference>
<comment type="caution">
    <text evidence="3">The sequence shown here is derived from an EMBL/GenBank/DDBJ whole genome shotgun (WGS) entry which is preliminary data.</text>
</comment>
<dbReference type="AlphaFoldDB" id="A0A7L3YA83"/>
<name>A0A7L3YA83_9AVES</name>
<feature type="non-terminal residue" evidence="3">
    <location>
        <position position="90"/>
    </location>
</feature>
<dbReference type="EMBL" id="VZUG01050286">
    <property type="protein sequence ID" value="NXV98522.1"/>
    <property type="molecule type" value="Genomic_DNA"/>
</dbReference>
<evidence type="ECO:0000313" key="4">
    <source>
        <dbReference type="Proteomes" id="UP000535403"/>
    </source>
</evidence>
<reference evidence="3 4" key="1">
    <citation type="submission" date="2019-09" db="EMBL/GenBank/DDBJ databases">
        <title>Bird 10,000 Genomes (B10K) Project - Family phase.</title>
        <authorList>
            <person name="Zhang G."/>
        </authorList>
    </citation>
    <scope>NUCLEOTIDE SEQUENCE [LARGE SCALE GENOMIC DNA]</scope>
    <source>
        <strain evidence="3">OUT-0025</strain>
        <tissue evidence="3">Blood</tissue>
    </source>
</reference>
<dbReference type="GO" id="GO:0003735">
    <property type="term" value="F:structural constituent of ribosome"/>
    <property type="evidence" value="ECO:0007669"/>
    <property type="project" value="InterPro"/>
</dbReference>
<feature type="non-terminal residue" evidence="3">
    <location>
        <position position="1"/>
    </location>
</feature>
<feature type="domain" description="Large ribosomal subunit protein uL11 C-terminal" evidence="2">
    <location>
        <begin position="32"/>
        <end position="84"/>
    </location>
</feature>
<evidence type="ECO:0000256" key="1">
    <source>
        <dbReference type="SAM" id="SignalP"/>
    </source>
</evidence>
<accession>A0A7L3YA83</accession>
<dbReference type="Gene3D" id="1.10.10.250">
    <property type="entry name" value="Ribosomal protein L11, C-terminal domain"/>
    <property type="match status" value="1"/>
</dbReference>
<organism evidence="3 4">
    <name type="scientific">Calonectris borealis</name>
    <name type="common">Cory's shearwater</name>
    <dbReference type="NCBI Taxonomy" id="1323832"/>
    <lineage>
        <taxon>Eukaryota</taxon>
        <taxon>Metazoa</taxon>
        <taxon>Chordata</taxon>
        <taxon>Craniata</taxon>
        <taxon>Vertebrata</taxon>
        <taxon>Euteleostomi</taxon>
        <taxon>Archelosauria</taxon>
        <taxon>Archosauria</taxon>
        <taxon>Dinosauria</taxon>
        <taxon>Saurischia</taxon>
        <taxon>Theropoda</taxon>
        <taxon>Coelurosauria</taxon>
        <taxon>Aves</taxon>
        <taxon>Neognathae</taxon>
        <taxon>Neoaves</taxon>
        <taxon>Aequornithes</taxon>
        <taxon>Procellariiformes</taxon>
        <taxon>Procellariidae</taxon>
        <taxon>Calonectris</taxon>
    </lineage>
</organism>
<evidence type="ECO:0000313" key="3">
    <source>
        <dbReference type="EMBL" id="NXV98522.1"/>
    </source>
</evidence>
<dbReference type="Pfam" id="PF00298">
    <property type="entry name" value="Ribosomal_L11"/>
    <property type="match status" value="1"/>
</dbReference>
<dbReference type="GO" id="GO:0005840">
    <property type="term" value="C:ribosome"/>
    <property type="evidence" value="ECO:0007669"/>
    <property type="project" value="InterPro"/>
</dbReference>
<protein>
    <submittedName>
        <fullName evidence="3">RM11 protein</fullName>
    </submittedName>
</protein>
<feature type="chain" id="PRO_5029445090" evidence="1">
    <location>
        <begin position="21"/>
        <end position="90"/>
    </location>
</feature>
<gene>
    <name evidence="3" type="primary">Mrpl11</name>
    <name evidence="3" type="ORF">CALBOR_R15339</name>
</gene>
<feature type="signal peptide" evidence="1">
    <location>
        <begin position="1"/>
        <end position="20"/>
    </location>
</feature>
<sequence length="90" mass="9309">VLGVRGRPWVGLWCLRGGVALFGGVPGHPGAPPGHEEVGVLSLKHLYEVALAKQRDPALAARGVPLPALVGALVGSARSLGLRVVPRWVP</sequence>
<proteinExistence type="predicted"/>